<proteinExistence type="predicted"/>
<dbReference type="PANTHER" id="PTHR38008:SF1">
    <property type="entry name" value="DUF333 DOMAIN-CONTAINING PROTEIN"/>
    <property type="match status" value="1"/>
</dbReference>
<organism evidence="3 5">
    <name type="scientific">Superficieibacter electus</name>
    <dbReference type="NCBI Taxonomy" id="2022662"/>
    <lineage>
        <taxon>Bacteria</taxon>
        <taxon>Pseudomonadati</taxon>
        <taxon>Pseudomonadota</taxon>
        <taxon>Gammaproteobacteria</taxon>
        <taxon>Enterobacterales</taxon>
        <taxon>Enterobacteriaceae</taxon>
        <taxon>Superficieibacter</taxon>
    </lineage>
</organism>
<name>A0A2P5GUW6_9ENTR</name>
<evidence type="ECO:0000313" key="3">
    <source>
        <dbReference type="EMBL" id="POP50349.1"/>
    </source>
</evidence>
<reference evidence="4 5" key="1">
    <citation type="submission" date="2018-01" db="EMBL/GenBank/DDBJ databases">
        <title>Superficieibacter electus gen. nov., sp. nov., an extended-spectrum beta-lactamase possessing member of the Enterobacteriaceae family, isolated from intensive care unit surfaces.</title>
        <authorList>
            <person name="Potter R.F."/>
            <person name="D'Souza A.W."/>
        </authorList>
    </citation>
    <scope>NUCLEOTIDE SEQUENCE [LARGE SCALE GENOMIC DNA]</scope>
    <source>
        <strain evidence="3 5">BP-1</strain>
        <strain evidence="2 4">BP-2</strain>
    </source>
</reference>
<comment type="caution">
    <text evidence="3">The sequence shown here is derived from an EMBL/GenBank/DDBJ whole genome shotgun (WGS) entry which is preliminary data.</text>
</comment>
<keyword evidence="4" id="KW-1185">Reference proteome</keyword>
<accession>A0A2P5GUW6</accession>
<dbReference type="Proteomes" id="UP000247005">
    <property type="component" value="Unassembled WGS sequence"/>
</dbReference>
<evidence type="ECO:0000256" key="1">
    <source>
        <dbReference type="SAM" id="SignalP"/>
    </source>
</evidence>
<dbReference type="Pfam" id="PF03891">
    <property type="entry name" value="DUF333"/>
    <property type="match status" value="1"/>
</dbReference>
<evidence type="ECO:0000313" key="4">
    <source>
        <dbReference type="Proteomes" id="UP000237073"/>
    </source>
</evidence>
<evidence type="ECO:0000313" key="2">
    <source>
        <dbReference type="EMBL" id="POP44331.1"/>
    </source>
</evidence>
<dbReference type="PANTHER" id="PTHR38008">
    <property type="entry name" value="HEMOLYSIN-RELATED"/>
    <property type="match status" value="1"/>
</dbReference>
<dbReference type="EMBL" id="PQGE01000010">
    <property type="protein sequence ID" value="POP44331.1"/>
    <property type="molecule type" value="Genomic_DNA"/>
</dbReference>
<dbReference type="OrthoDB" id="7065744at2"/>
<sequence length="89" mass="8798">MRAAFLIGFAAVVLTACSSNEPVQQATAAHVAPGMKAALSSSGQANCAMIGGSLSVARQLDGSSTGMCALPNGKRCTEQSLASGTCGSY</sequence>
<dbReference type="RefSeq" id="WP_103676467.1">
    <property type="nucleotide sequence ID" value="NZ_PQGD01000002.1"/>
</dbReference>
<dbReference type="EMBL" id="PQGD01000002">
    <property type="protein sequence ID" value="POP50349.1"/>
    <property type="molecule type" value="Genomic_DNA"/>
</dbReference>
<evidence type="ECO:0000313" key="5">
    <source>
        <dbReference type="Proteomes" id="UP000247005"/>
    </source>
</evidence>
<protein>
    <submittedName>
        <fullName evidence="3">DUF333 domain-containing protein</fullName>
    </submittedName>
</protein>
<dbReference type="Proteomes" id="UP000237073">
    <property type="component" value="Unassembled WGS sequence"/>
</dbReference>
<dbReference type="InterPro" id="IPR005590">
    <property type="entry name" value="DUF333"/>
</dbReference>
<feature type="chain" id="PRO_5015162187" evidence="1">
    <location>
        <begin position="19"/>
        <end position="89"/>
    </location>
</feature>
<gene>
    <name evidence="3" type="ORF">CHU32_02690</name>
    <name evidence="2" type="ORF">CHU33_12800</name>
</gene>
<dbReference type="PROSITE" id="PS51257">
    <property type="entry name" value="PROKAR_LIPOPROTEIN"/>
    <property type="match status" value="1"/>
</dbReference>
<dbReference type="AlphaFoldDB" id="A0A2P5GUW6"/>
<keyword evidence="1" id="KW-0732">Signal</keyword>
<feature type="signal peptide" evidence="1">
    <location>
        <begin position="1"/>
        <end position="18"/>
    </location>
</feature>